<dbReference type="SUPFAM" id="SSF55729">
    <property type="entry name" value="Acyl-CoA N-acyltransferases (Nat)"/>
    <property type="match status" value="1"/>
</dbReference>
<evidence type="ECO:0000313" key="3">
    <source>
        <dbReference type="Proteomes" id="UP000470470"/>
    </source>
</evidence>
<dbReference type="EMBL" id="JAAGWK010000016">
    <property type="protein sequence ID" value="NEL54718.1"/>
    <property type="molecule type" value="Genomic_DNA"/>
</dbReference>
<protein>
    <submittedName>
        <fullName evidence="2">GNAT family N-acetyltransferase</fullName>
    </submittedName>
</protein>
<feature type="domain" description="N-acetyltransferase" evidence="1">
    <location>
        <begin position="7"/>
        <end position="168"/>
    </location>
</feature>
<dbReference type="RefSeq" id="WP_162392144.1">
    <property type="nucleotide sequence ID" value="NZ_JAABOZ010000001.1"/>
</dbReference>
<dbReference type="PROSITE" id="PS51186">
    <property type="entry name" value="GNAT"/>
    <property type="match status" value="1"/>
</dbReference>
<sequence length="183" mass="19324">MLTLTLAHTADLDVAALRAVRALLDDVFDGAFGDDDWDHARGGVHVLLTGDNGLVTGDDGLVGHAAVVARRLLHAGRALRTGYVEGVAVHRSHRRRGHGGTLMAAAERVVRGGYDLGALSASAEALAFYRGRGWLPWTGPASALTPDGVRPTPDEDSLHVLPVGVPVDPAGELTCDWRDGDLW</sequence>
<dbReference type="CDD" id="cd04301">
    <property type="entry name" value="NAT_SF"/>
    <property type="match status" value="1"/>
</dbReference>
<evidence type="ECO:0000259" key="1">
    <source>
        <dbReference type="PROSITE" id="PS51186"/>
    </source>
</evidence>
<dbReference type="InterPro" id="IPR016181">
    <property type="entry name" value="Acyl_CoA_acyltransferase"/>
</dbReference>
<name>A0A7K3WE08_9ACTN</name>
<dbReference type="InterPro" id="IPR000182">
    <property type="entry name" value="GNAT_dom"/>
</dbReference>
<comment type="caution">
    <text evidence="2">The sequence shown here is derived from an EMBL/GenBank/DDBJ whole genome shotgun (WGS) entry which is preliminary data.</text>
</comment>
<proteinExistence type="predicted"/>
<dbReference type="Pfam" id="PF13527">
    <property type="entry name" value="Acetyltransf_9"/>
    <property type="match status" value="1"/>
</dbReference>
<dbReference type="GO" id="GO:0016747">
    <property type="term" value="F:acyltransferase activity, transferring groups other than amino-acyl groups"/>
    <property type="evidence" value="ECO:0007669"/>
    <property type="project" value="InterPro"/>
</dbReference>
<reference evidence="2 3" key="1">
    <citation type="submission" date="2020-02" db="EMBL/GenBank/DDBJ databases">
        <title>The whole genome sequence of CPCC 205119.</title>
        <authorList>
            <person name="Jiang Z."/>
        </authorList>
    </citation>
    <scope>NUCLEOTIDE SEQUENCE [LARGE SCALE GENOMIC DNA]</scope>
    <source>
        <strain evidence="2 3">CPCC 205119</strain>
    </source>
</reference>
<evidence type="ECO:0000313" key="2">
    <source>
        <dbReference type="EMBL" id="NEL54718.1"/>
    </source>
</evidence>
<accession>A0A7K3WE08</accession>
<gene>
    <name evidence="2" type="ORF">G1H19_11970</name>
</gene>
<organism evidence="2 3">
    <name type="scientific">Goekera deserti</name>
    <dbReference type="NCBI Taxonomy" id="2497753"/>
    <lineage>
        <taxon>Bacteria</taxon>
        <taxon>Bacillati</taxon>
        <taxon>Actinomycetota</taxon>
        <taxon>Actinomycetes</taxon>
        <taxon>Geodermatophilales</taxon>
        <taxon>Geodermatophilaceae</taxon>
        <taxon>Goekera</taxon>
    </lineage>
</organism>
<keyword evidence="3" id="KW-1185">Reference proteome</keyword>
<dbReference type="AlphaFoldDB" id="A0A7K3WE08"/>
<dbReference type="Proteomes" id="UP000470470">
    <property type="component" value="Unassembled WGS sequence"/>
</dbReference>
<dbReference type="Gene3D" id="3.40.630.30">
    <property type="match status" value="1"/>
</dbReference>
<keyword evidence="2" id="KW-0808">Transferase</keyword>